<dbReference type="SUPFAM" id="SSF82689">
    <property type="entry name" value="Mechanosensitive channel protein MscS (YggB), C-terminal domain"/>
    <property type="match status" value="1"/>
</dbReference>
<evidence type="ECO:0000313" key="10">
    <source>
        <dbReference type="EMBL" id="MDG4946811.1"/>
    </source>
</evidence>
<reference evidence="10" key="1">
    <citation type="submission" date="2022-07" db="EMBL/GenBank/DDBJ databases">
        <title>Description and genome-wide analysis of Profundicola chukchiensis gen. nov., sp. nov., marine bacteria isolated from bottom sediments of the Chukchi Sea.</title>
        <authorList>
            <person name="Romanenko L."/>
            <person name="Otstavnykh N."/>
            <person name="Kurilenko V."/>
            <person name="Eremeev V."/>
            <person name="Velansky P."/>
            <person name="Mikhailov V."/>
            <person name="Isaeva M."/>
        </authorList>
    </citation>
    <scope>NUCLEOTIDE SEQUENCE</scope>
    <source>
        <strain evidence="10">KMM 9713</strain>
    </source>
</reference>
<dbReference type="InterPro" id="IPR010920">
    <property type="entry name" value="LSM_dom_sf"/>
</dbReference>
<dbReference type="GO" id="GO:0008381">
    <property type="term" value="F:mechanosensitive monoatomic ion channel activity"/>
    <property type="evidence" value="ECO:0007669"/>
    <property type="project" value="InterPro"/>
</dbReference>
<dbReference type="SUPFAM" id="SSF82861">
    <property type="entry name" value="Mechanosensitive channel protein MscS (YggB), transmembrane region"/>
    <property type="match status" value="1"/>
</dbReference>
<comment type="subcellular location">
    <subcellularLocation>
        <location evidence="1">Cell membrane</location>
        <topology evidence="1">Multi-pass membrane protein</topology>
    </subcellularLocation>
</comment>
<name>A0A9X4N1C5_9FLAO</name>
<dbReference type="GO" id="GO:0005886">
    <property type="term" value="C:plasma membrane"/>
    <property type="evidence" value="ECO:0007669"/>
    <property type="project" value="UniProtKB-SubCell"/>
</dbReference>
<evidence type="ECO:0000256" key="7">
    <source>
        <dbReference type="SAM" id="Phobius"/>
    </source>
</evidence>
<dbReference type="InterPro" id="IPR011014">
    <property type="entry name" value="MscS_channel_TM-2"/>
</dbReference>
<evidence type="ECO:0000256" key="3">
    <source>
        <dbReference type="ARBA" id="ARBA00022475"/>
    </source>
</evidence>
<dbReference type="InterPro" id="IPR008910">
    <property type="entry name" value="MSC_TM_helix"/>
</dbReference>
<evidence type="ECO:0000256" key="1">
    <source>
        <dbReference type="ARBA" id="ARBA00004651"/>
    </source>
</evidence>
<dbReference type="PANTHER" id="PTHR30221">
    <property type="entry name" value="SMALL-CONDUCTANCE MECHANOSENSITIVE CHANNEL"/>
    <property type="match status" value="1"/>
</dbReference>
<evidence type="ECO:0000256" key="2">
    <source>
        <dbReference type="ARBA" id="ARBA00008017"/>
    </source>
</evidence>
<comment type="caution">
    <text evidence="10">The sequence shown here is derived from an EMBL/GenBank/DDBJ whole genome shotgun (WGS) entry which is preliminary data.</text>
</comment>
<organism evidence="10 11">
    <name type="scientific">Profundicola chukchiensis</name>
    <dbReference type="NCBI Taxonomy" id="2961959"/>
    <lineage>
        <taxon>Bacteria</taxon>
        <taxon>Pseudomonadati</taxon>
        <taxon>Bacteroidota</taxon>
        <taxon>Flavobacteriia</taxon>
        <taxon>Flavobacteriales</taxon>
        <taxon>Weeksellaceae</taxon>
        <taxon>Profundicola</taxon>
    </lineage>
</organism>
<dbReference type="EMBL" id="JANCMU010000007">
    <property type="protein sequence ID" value="MDG4946811.1"/>
    <property type="molecule type" value="Genomic_DNA"/>
</dbReference>
<dbReference type="InterPro" id="IPR006686">
    <property type="entry name" value="MscS_channel_CS"/>
</dbReference>
<evidence type="ECO:0000259" key="9">
    <source>
        <dbReference type="Pfam" id="PF21082"/>
    </source>
</evidence>
<dbReference type="Pfam" id="PF21082">
    <property type="entry name" value="MS_channel_3rd"/>
    <property type="match status" value="1"/>
</dbReference>
<dbReference type="InterPro" id="IPR023408">
    <property type="entry name" value="MscS_beta-dom_sf"/>
</dbReference>
<proteinExistence type="inferred from homology"/>
<comment type="similarity">
    <text evidence="2">Belongs to the MscS (TC 1.A.23) family.</text>
</comment>
<gene>
    <name evidence="10" type="ORF">NMK71_10320</name>
</gene>
<dbReference type="Gene3D" id="3.30.70.100">
    <property type="match status" value="1"/>
</dbReference>
<feature type="transmembrane region" description="Helical" evidence="7">
    <location>
        <begin position="29"/>
        <end position="50"/>
    </location>
</feature>
<evidence type="ECO:0000256" key="6">
    <source>
        <dbReference type="ARBA" id="ARBA00023136"/>
    </source>
</evidence>
<keyword evidence="6 7" id="KW-0472">Membrane</keyword>
<dbReference type="InterPro" id="IPR045275">
    <property type="entry name" value="MscS_archaea/bacteria_type"/>
</dbReference>
<keyword evidence="5 7" id="KW-1133">Transmembrane helix</keyword>
<feature type="domain" description="Mechanosensitive ion channel MscS C-terminal" evidence="9">
    <location>
        <begin position="191"/>
        <end position="272"/>
    </location>
</feature>
<dbReference type="InterPro" id="IPR006685">
    <property type="entry name" value="MscS_channel_2nd"/>
</dbReference>
<accession>A0A9X4N1C5</accession>
<dbReference type="PANTHER" id="PTHR30221:SF1">
    <property type="entry name" value="SMALL-CONDUCTANCE MECHANOSENSITIVE CHANNEL"/>
    <property type="match status" value="1"/>
</dbReference>
<dbReference type="InterPro" id="IPR049278">
    <property type="entry name" value="MS_channel_C"/>
</dbReference>
<feature type="transmembrane region" description="Helical" evidence="7">
    <location>
        <begin position="76"/>
        <end position="96"/>
    </location>
</feature>
<dbReference type="SUPFAM" id="SSF50182">
    <property type="entry name" value="Sm-like ribonucleoproteins"/>
    <property type="match status" value="1"/>
</dbReference>
<feature type="transmembrane region" description="Helical" evidence="7">
    <location>
        <begin position="102"/>
        <end position="132"/>
    </location>
</feature>
<evidence type="ECO:0000256" key="5">
    <source>
        <dbReference type="ARBA" id="ARBA00022989"/>
    </source>
</evidence>
<evidence type="ECO:0000256" key="4">
    <source>
        <dbReference type="ARBA" id="ARBA00022692"/>
    </source>
</evidence>
<dbReference type="Gene3D" id="2.30.30.60">
    <property type="match status" value="1"/>
</dbReference>
<keyword evidence="4 7" id="KW-0812">Transmembrane</keyword>
<dbReference type="PROSITE" id="PS01246">
    <property type="entry name" value="UPF0003"/>
    <property type="match status" value="1"/>
</dbReference>
<dbReference type="Pfam" id="PF05552">
    <property type="entry name" value="MS_channel_1st_1"/>
    <property type="match status" value="1"/>
</dbReference>
<dbReference type="Gene3D" id="1.10.287.1260">
    <property type="match status" value="1"/>
</dbReference>
<evidence type="ECO:0000259" key="8">
    <source>
        <dbReference type="Pfam" id="PF00924"/>
    </source>
</evidence>
<sequence length="293" mass="32264">MQDTQAESQINTNAFNLNNLSVDNLADLAITYGLKLIGAILIIIVGFWLAGKLSKLIGKSIDKTDMTISMRKFTQSLISIAFKILVILVAMSTVGFEVTAFVALLGGLAVGIGMALQGSLANLAGGILILLFKPFKVGDYIESIDKSGTVEEISVLQTILLTPDMRTVILPNGSVFNNPIINFSRFGVRRVEVKVGIGYDDDFDKAKEVLMEVFKNEPLMLNDRDYIIEIQEFGDSSINLAMYGYTKTENYLKAGWNLNRSVKKALDENGFNIPYPQRDLHIINANLKDALKA</sequence>
<protein>
    <submittedName>
        <fullName evidence="10">Mechanosensitive ion channel</fullName>
    </submittedName>
</protein>
<dbReference type="Proteomes" id="UP001152599">
    <property type="component" value="Unassembled WGS sequence"/>
</dbReference>
<feature type="domain" description="Mechanosensitive ion channel MscS" evidence="8">
    <location>
        <begin position="119"/>
        <end position="185"/>
    </location>
</feature>
<dbReference type="AlphaFoldDB" id="A0A9X4N1C5"/>
<dbReference type="RefSeq" id="WP_304417757.1">
    <property type="nucleotide sequence ID" value="NZ_JANAIE010000008.1"/>
</dbReference>
<evidence type="ECO:0000313" key="11">
    <source>
        <dbReference type="Proteomes" id="UP001152599"/>
    </source>
</evidence>
<keyword evidence="3" id="KW-1003">Cell membrane</keyword>
<dbReference type="InterPro" id="IPR011066">
    <property type="entry name" value="MscS_channel_C_sf"/>
</dbReference>
<keyword evidence="11" id="KW-1185">Reference proteome</keyword>
<dbReference type="Pfam" id="PF00924">
    <property type="entry name" value="MS_channel_2nd"/>
    <property type="match status" value="1"/>
</dbReference>